<evidence type="ECO:0000313" key="1">
    <source>
        <dbReference type="EMBL" id="KEZ91038.1"/>
    </source>
</evidence>
<dbReference type="AlphaFoldDB" id="A0A084JQ04"/>
<dbReference type="STRING" id="29354.IO98_06615"/>
<gene>
    <name evidence="1" type="ORF">IO98_06615</name>
</gene>
<dbReference type="Proteomes" id="UP000028525">
    <property type="component" value="Unassembled WGS sequence"/>
</dbReference>
<evidence type="ECO:0008006" key="3">
    <source>
        <dbReference type="Google" id="ProtNLM"/>
    </source>
</evidence>
<comment type="caution">
    <text evidence="1">The sequence shown here is derived from an EMBL/GenBank/DDBJ whole genome shotgun (WGS) entry which is preliminary data.</text>
</comment>
<reference evidence="1 2" key="1">
    <citation type="submission" date="2014-07" db="EMBL/GenBank/DDBJ databases">
        <title>Draft genome of Clostridium celerecrescens 152B isolated from sediments associated with methane hydrate from Krishna Godavari basin.</title>
        <authorList>
            <person name="Honkalas V.S."/>
            <person name="Dabir A.P."/>
            <person name="Arora P."/>
            <person name="Dhakephalkar P.K."/>
        </authorList>
    </citation>
    <scope>NUCLEOTIDE SEQUENCE [LARGE SCALE GENOMIC DNA]</scope>
    <source>
        <strain evidence="1 2">152B</strain>
    </source>
</reference>
<proteinExistence type="predicted"/>
<dbReference type="RefSeq" id="WP_038279258.1">
    <property type="nucleotide sequence ID" value="NZ_JPME01000008.1"/>
</dbReference>
<dbReference type="EMBL" id="JPME01000008">
    <property type="protein sequence ID" value="KEZ91038.1"/>
    <property type="molecule type" value="Genomic_DNA"/>
</dbReference>
<evidence type="ECO:0000313" key="2">
    <source>
        <dbReference type="Proteomes" id="UP000028525"/>
    </source>
</evidence>
<accession>A0A084JQ04</accession>
<keyword evidence="2" id="KW-1185">Reference proteome</keyword>
<organism evidence="1 2">
    <name type="scientific">Lacrimispora celerecrescens</name>
    <dbReference type="NCBI Taxonomy" id="29354"/>
    <lineage>
        <taxon>Bacteria</taxon>
        <taxon>Bacillati</taxon>
        <taxon>Bacillota</taxon>
        <taxon>Clostridia</taxon>
        <taxon>Lachnospirales</taxon>
        <taxon>Lachnospiraceae</taxon>
        <taxon>Lacrimispora</taxon>
    </lineage>
</organism>
<protein>
    <recommendedName>
        <fullName evidence="3">DUF4127 domain-containing protein</fullName>
    </recommendedName>
</protein>
<dbReference type="Pfam" id="PF13552">
    <property type="entry name" value="DUF4127"/>
    <property type="match status" value="1"/>
</dbReference>
<dbReference type="InterPro" id="IPR025394">
    <property type="entry name" value="DUF4127"/>
</dbReference>
<sequence>MKKVLYIPLDERACNYANIIRMFRAIDDVCLIYPERCLLPNKKEPADINAMWEFVKRNIKDCDYAVLSIEMLFYGGLLPSRIHNKRDEQEITEFAVKLRTLKEENLECKIFVSSLIMRTPRYSSSEQEPEYYEIYGERIFKFGVLKDKSNRGIITEEEQQEYCKLKSEIPSEIIHDFESRRAFNRNVISEVVQLLKEGVFEFLVIPQDDSYPYGYTSIDQQHIYSLVKKENLNNQILMYPGADEFGYTLTARVVNQVRGLTPNIFVFYSSVSGEFVVPKYEDRVIGESLKSHVLAVGGRLTNNPDSADIILAYNTPAKEMIEASGQFEHNIHYDRERNLPYFVKEIVYYLNKNRYMAVCDCAYANGGDFQLLNMLNAGTKLVSNIKSYHAWNTNCNTLGSTLSESCIFLQALEHKVKENLISSIFEDVFYEGKIRKEFIDEYLPEHEEVSYFNIQKRITEITEITRRRVLALYDSVLSNNNGLKIEKVSIGFPWNRLFNGDFQVTLKDK</sequence>
<name>A0A084JQ04_9FIRM</name>